<keyword evidence="3" id="KW-1185">Reference proteome</keyword>
<evidence type="ECO:0000313" key="2">
    <source>
        <dbReference type="EMBL" id="KAG8100566.1"/>
    </source>
</evidence>
<gene>
    <name evidence="2" type="ORF">GUJ93_ZPchr0013g34479</name>
</gene>
<accession>A0A8J5X283</accession>
<feature type="compositionally biased region" description="Basic residues" evidence="1">
    <location>
        <begin position="84"/>
        <end position="94"/>
    </location>
</feature>
<evidence type="ECO:0000313" key="3">
    <source>
        <dbReference type="Proteomes" id="UP000729402"/>
    </source>
</evidence>
<feature type="region of interest" description="Disordered" evidence="1">
    <location>
        <begin position="55"/>
        <end position="94"/>
    </location>
</feature>
<protein>
    <submittedName>
        <fullName evidence="2">Uncharacterized protein</fullName>
    </submittedName>
</protein>
<proteinExistence type="predicted"/>
<feature type="compositionally biased region" description="Basic and acidic residues" evidence="1">
    <location>
        <begin position="61"/>
        <end position="80"/>
    </location>
</feature>
<dbReference type="EMBL" id="JAAALK010000079">
    <property type="protein sequence ID" value="KAG8100567.1"/>
    <property type="molecule type" value="Genomic_DNA"/>
</dbReference>
<dbReference type="EMBL" id="JAAALK010000079">
    <property type="protein sequence ID" value="KAG8100566.1"/>
    <property type="molecule type" value="Genomic_DNA"/>
</dbReference>
<name>A0A8J5X283_ZIZPA</name>
<dbReference type="Proteomes" id="UP000729402">
    <property type="component" value="Unassembled WGS sequence"/>
</dbReference>
<sequence length="94" mass="10293">MQEYITSSIHFSIPNPNLANSLARRAAPPRRRPWLFVGLGNPGVLSCLHRPPIPGICPDEEAAKKKSTESSNHEEHREAAKNNNGRRRGGGGSQ</sequence>
<comment type="caution">
    <text evidence="2">The sequence shown here is derived from an EMBL/GenBank/DDBJ whole genome shotgun (WGS) entry which is preliminary data.</text>
</comment>
<organism evidence="2 3">
    <name type="scientific">Zizania palustris</name>
    <name type="common">Northern wild rice</name>
    <dbReference type="NCBI Taxonomy" id="103762"/>
    <lineage>
        <taxon>Eukaryota</taxon>
        <taxon>Viridiplantae</taxon>
        <taxon>Streptophyta</taxon>
        <taxon>Embryophyta</taxon>
        <taxon>Tracheophyta</taxon>
        <taxon>Spermatophyta</taxon>
        <taxon>Magnoliopsida</taxon>
        <taxon>Liliopsida</taxon>
        <taxon>Poales</taxon>
        <taxon>Poaceae</taxon>
        <taxon>BOP clade</taxon>
        <taxon>Oryzoideae</taxon>
        <taxon>Oryzeae</taxon>
        <taxon>Zizaniinae</taxon>
        <taxon>Zizania</taxon>
    </lineage>
</organism>
<evidence type="ECO:0000256" key="1">
    <source>
        <dbReference type="SAM" id="MobiDB-lite"/>
    </source>
</evidence>
<dbReference type="AlphaFoldDB" id="A0A8J5X283"/>
<reference evidence="2" key="2">
    <citation type="submission" date="2021-02" db="EMBL/GenBank/DDBJ databases">
        <authorList>
            <person name="Kimball J.A."/>
            <person name="Haas M.W."/>
            <person name="Macchietto M."/>
            <person name="Kono T."/>
            <person name="Duquette J."/>
            <person name="Shao M."/>
        </authorList>
    </citation>
    <scope>NUCLEOTIDE SEQUENCE</scope>
    <source>
        <tissue evidence="2">Fresh leaf tissue</tissue>
    </source>
</reference>
<reference evidence="2" key="1">
    <citation type="journal article" date="2021" name="bioRxiv">
        <title>Whole Genome Assembly and Annotation of Northern Wild Rice, Zizania palustris L., Supports a Whole Genome Duplication in the Zizania Genus.</title>
        <authorList>
            <person name="Haas M."/>
            <person name="Kono T."/>
            <person name="Macchietto M."/>
            <person name="Millas R."/>
            <person name="McGilp L."/>
            <person name="Shao M."/>
            <person name="Duquette J."/>
            <person name="Hirsch C.N."/>
            <person name="Kimball J."/>
        </authorList>
    </citation>
    <scope>NUCLEOTIDE SEQUENCE</scope>
    <source>
        <tissue evidence="2">Fresh leaf tissue</tissue>
    </source>
</reference>